<name>A0A517SDR7_9PLAN</name>
<protein>
    <submittedName>
        <fullName evidence="2">Teichuronic acid biosynthesis glycosyltransferase TuaC</fullName>
        <ecNumber evidence="2">2.4.-.-</ecNumber>
    </submittedName>
</protein>
<evidence type="ECO:0000313" key="3">
    <source>
        <dbReference type="Proteomes" id="UP000315700"/>
    </source>
</evidence>
<proteinExistence type="predicted"/>
<dbReference type="Gene3D" id="3.40.50.2000">
    <property type="entry name" value="Glycogen Phosphorylase B"/>
    <property type="match status" value="2"/>
</dbReference>
<dbReference type="RefSeq" id="WP_145030148.1">
    <property type="nucleotide sequence ID" value="NZ_CP036271.1"/>
</dbReference>
<keyword evidence="3" id="KW-1185">Reference proteome</keyword>
<dbReference type="OrthoDB" id="232381at2"/>
<dbReference type="Proteomes" id="UP000315700">
    <property type="component" value="Chromosome"/>
</dbReference>
<dbReference type="AlphaFoldDB" id="A0A517SDR7"/>
<keyword evidence="2" id="KW-0328">Glycosyltransferase</keyword>
<accession>A0A517SDR7</accession>
<dbReference type="InterPro" id="IPR001296">
    <property type="entry name" value="Glyco_trans_1"/>
</dbReference>
<dbReference type="CDD" id="cd03801">
    <property type="entry name" value="GT4_PimA-like"/>
    <property type="match status" value="1"/>
</dbReference>
<dbReference type="InParanoid" id="A0A517SDR7"/>
<dbReference type="EC" id="2.4.-.-" evidence="2"/>
<sequence length="421" mass="46429">MDDFGFDADMAGGNDYVTGYEQFMSLSYEDLTCQQASTGGQCDYEELETGTRVGIPIERPRGRRRQIPPVRNLDRPLRIVCLGPSFQLGGVGQQTLSLARYFNPDRARITRCLVTRDDAEGHKRLAGMGIPVETATPSRLERAAEDAEIFLLWGDHFDRTLPQRRPTCVFVAHGESAWTRQGLERSRGVVDHVIAVSERVRGRVCGGFETTTILNGIDPSRLAATRPRQAVRRSLGIRRDEFLVGCVGRMTQEKQMERLISAVALLPRSFKLLLVGSGSRRTELVERASDLIPGRFVIVRPNDHLGDLYRAMDAFAFPSAHEGFGLVVAEAMACRVPVVATCVGAVPEIIENNVSGMVVDSSPEAFADAMKKLAKFPHWAAGMARQAHAFALRRLVARRMASDYETLLSRLVAAKTAAQTA</sequence>
<dbReference type="Pfam" id="PF00534">
    <property type="entry name" value="Glycos_transf_1"/>
    <property type="match status" value="1"/>
</dbReference>
<dbReference type="SUPFAM" id="SSF53756">
    <property type="entry name" value="UDP-Glycosyltransferase/glycogen phosphorylase"/>
    <property type="match status" value="1"/>
</dbReference>
<evidence type="ECO:0000259" key="1">
    <source>
        <dbReference type="Pfam" id="PF00534"/>
    </source>
</evidence>
<dbReference type="PANTHER" id="PTHR12526">
    <property type="entry name" value="GLYCOSYLTRANSFERASE"/>
    <property type="match status" value="1"/>
</dbReference>
<evidence type="ECO:0000313" key="2">
    <source>
        <dbReference type="EMBL" id="QDT54272.1"/>
    </source>
</evidence>
<keyword evidence="2" id="KW-0808">Transferase</keyword>
<reference evidence="2 3" key="1">
    <citation type="submission" date="2019-02" db="EMBL/GenBank/DDBJ databases">
        <title>Deep-cultivation of Planctomycetes and their phenomic and genomic characterization uncovers novel biology.</title>
        <authorList>
            <person name="Wiegand S."/>
            <person name="Jogler M."/>
            <person name="Boedeker C."/>
            <person name="Pinto D."/>
            <person name="Vollmers J."/>
            <person name="Rivas-Marin E."/>
            <person name="Kohn T."/>
            <person name="Peeters S.H."/>
            <person name="Heuer A."/>
            <person name="Rast P."/>
            <person name="Oberbeckmann S."/>
            <person name="Bunk B."/>
            <person name="Jeske O."/>
            <person name="Meyerdierks A."/>
            <person name="Storesund J.E."/>
            <person name="Kallscheuer N."/>
            <person name="Luecker S."/>
            <person name="Lage O.M."/>
            <person name="Pohl T."/>
            <person name="Merkel B.J."/>
            <person name="Hornburger P."/>
            <person name="Mueller R.-W."/>
            <person name="Bruemmer F."/>
            <person name="Labrenz M."/>
            <person name="Spormann A.M."/>
            <person name="Op den Camp H."/>
            <person name="Overmann J."/>
            <person name="Amann R."/>
            <person name="Jetten M.S.M."/>
            <person name="Mascher T."/>
            <person name="Medema M.H."/>
            <person name="Devos D.P."/>
            <person name="Kaster A.-K."/>
            <person name="Ovreas L."/>
            <person name="Rohde M."/>
            <person name="Galperin M.Y."/>
            <person name="Jogler C."/>
        </authorList>
    </citation>
    <scope>NUCLEOTIDE SEQUENCE [LARGE SCALE GENOMIC DNA]</scope>
    <source>
        <strain evidence="2 3">Pan44</strain>
    </source>
</reference>
<dbReference type="KEGG" id="ccos:Pan44_23000"/>
<organism evidence="2 3">
    <name type="scientific">Caulifigura coniformis</name>
    <dbReference type="NCBI Taxonomy" id="2527983"/>
    <lineage>
        <taxon>Bacteria</taxon>
        <taxon>Pseudomonadati</taxon>
        <taxon>Planctomycetota</taxon>
        <taxon>Planctomycetia</taxon>
        <taxon>Planctomycetales</taxon>
        <taxon>Planctomycetaceae</taxon>
        <taxon>Caulifigura</taxon>
    </lineage>
</organism>
<dbReference type="EMBL" id="CP036271">
    <property type="protein sequence ID" value="QDT54272.1"/>
    <property type="molecule type" value="Genomic_DNA"/>
</dbReference>
<gene>
    <name evidence="2" type="primary">tuaC_1</name>
    <name evidence="2" type="ORF">Pan44_23000</name>
</gene>
<feature type="domain" description="Glycosyl transferase family 1" evidence="1">
    <location>
        <begin position="229"/>
        <end position="375"/>
    </location>
</feature>
<dbReference type="GO" id="GO:0016757">
    <property type="term" value="F:glycosyltransferase activity"/>
    <property type="evidence" value="ECO:0007669"/>
    <property type="project" value="UniProtKB-KW"/>
</dbReference>